<evidence type="ECO:0000313" key="5">
    <source>
        <dbReference type="EMBL" id="KAF8571750.1"/>
    </source>
</evidence>
<dbReference type="GO" id="GO:0005829">
    <property type="term" value="C:cytosol"/>
    <property type="evidence" value="ECO:0007669"/>
    <property type="project" value="TreeGrafter"/>
</dbReference>
<feature type="region of interest" description="Disordered" evidence="4">
    <location>
        <begin position="714"/>
        <end position="737"/>
    </location>
</feature>
<dbReference type="AlphaFoldDB" id="A0A8T0DVY5"/>
<dbReference type="GO" id="GO:0140662">
    <property type="term" value="F:ATP-dependent protein folding chaperone"/>
    <property type="evidence" value="ECO:0007669"/>
    <property type="project" value="InterPro"/>
</dbReference>
<comment type="similarity">
    <text evidence="1">Belongs to the heat shock protein 70 family.</text>
</comment>
<dbReference type="InterPro" id="IPR043129">
    <property type="entry name" value="ATPase_NBD"/>
</dbReference>
<evidence type="ECO:0000256" key="1">
    <source>
        <dbReference type="ARBA" id="ARBA00007381"/>
    </source>
</evidence>
<feature type="region of interest" description="Disordered" evidence="4">
    <location>
        <begin position="497"/>
        <end position="536"/>
    </location>
</feature>
<dbReference type="Gene3D" id="3.90.640.10">
    <property type="entry name" value="Actin, Chain A, domain 4"/>
    <property type="match status" value="1"/>
</dbReference>
<comment type="caution">
    <text evidence="5">The sequence shown here is derived from an EMBL/GenBank/DDBJ whole genome shotgun (WGS) entry which is preliminary data.</text>
</comment>
<dbReference type="FunFam" id="3.90.640.10:FF:000003">
    <property type="entry name" value="Molecular chaperone DnaK"/>
    <property type="match status" value="1"/>
</dbReference>
<dbReference type="Proteomes" id="UP000699462">
    <property type="component" value="Unassembled WGS sequence"/>
</dbReference>
<feature type="region of interest" description="Disordered" evidence="4">
    <location>
        <begin position="567"/>
        <end position="609"/>
    </location>
</feature>
<dbReference type="PANTHER" id="PTHR45639">
    <property type="entry name" value="HSC70CB, ISOFORM G-RELATED"/>
    <property type="match status" value="1"/>
</dbReference>
<reference evidence="5 6" key="1">
    <citation type="submission" date="2019-07" db="EMBL/GenBank/DDBJ databases">
        <title>Annotation for the trematode Paragonimus westermani.</title>
        <authorList>
            <person name="Choi Y.-J."/>
        </authorList>
    </citation>
    <scope>NUCLEOTIDE SEQUENCE [LARGE SCALE GENOMIC DNA]</scope>
    <source>
        <strain evidence="5">180907_Pwestermani</strain>
    </source>
</reference>
<name>A0A8T0DVY5_9TREM</name>
<dbReference type="PANTHER" id="PTHR45639:SF4">
    <property type="entry name" value="HSC70CB, ISOFORM G"/>
    <property type="match status" value="1"/>
</dbReference>
<proteinExistence type="inferred from homology"/>
<keyword evidence="2" id="KW-0547">Nucleotide-binding</keyword>
<gene>
    <name evidence="5" type="ORF">P879_01110</name>
</gene>
<dbReference type="Gene3D" id="3.30.420.40">
    <property type="match status" value="2"/>
</dbReference>
<dbReference type="EMBL" id="JTDF01000347">
    <property type="protein sequence ID" value="KAF8571750.1"/>
    <property type="molecule type" value="Genomic_DNA"/>
</dbReference>
<keyword evidence="3" id="KW-0067">ATP-binding</keyword>
<dbReference type="SUPFAM" id="SSF53067">
    <property type="entry name" value="Actin-like ATPase domain"/>
    <property type="match status" value="2"/>
</dbReference>
<dbReference type="GO" id="GO:0005524">
    <property type="term" value="F:ATP binding"/>
    <property type="evidence" value="ECO:0007669"/>
    <property type="project" value="UniProtKB-KW"/>
</dbReference>
<dbReference type="PRINTS" id="PR00301">
    <property type="entry name" value="HEATSHOCK70"/>
</dbReference>
<organism evidence="5 6">
    <name type="scientific">Paragonimus westermani</name>
    <dbReference type="NCBI Taxonomy" id="34504"/>
    <lineage>
        <taxon>Eukaryota</taxon>
        <taxon>Metazoa</taxon>
        <taxon>Spiralia</taxon>
        <taxon>Lophotrochozoa</taxon>
        <taxon>Platyhelminthes</taxon>
        <taxon>Trematoda</taxon>
        <taxon>Digenea</taxon>
        <taxon>Plagiorchiida</taxon>
        <taxon>Troglotremata</taxon>
        <taxon>Troglotrematidae</taxon>
        <taxon>Paragonimus</taxon>
    </lineage>
</organism>
<dbReference type="GO" id="GO:0005634">
    <property type="term" value="C:nucleus"/>
    <property type="evidence" value="ECO:0007669"/>
    <property type="project" value="TreeGrafter"/>
</dbReference>
<evidence type="ECO:0000256" key="2">
    <source>
        <dbReference type="ARBA" id="ARBA00022741"/>
    </source>
</evidence>
<evidence type="ECO:0000256" key="4">
    <source>
        <dbReference type="SAM" id="MobiDB-lite"/>
    </source>
</evidence>
<keyword evidence="6" id="KW-1185">Reference proteome</keyword>
<evidence type="ECO:0000256" key="3">
    <source>
        <dbReference type="ARBA" id="ARBA00022840"/>
    </source>
</evidence>
<protein>
    <submittedName>
        <fullName evidence="5">Uncharacterized protein</fullName>
    </submittedName>
</protein>
<dbReference type="Pfam" id="PF00012">
    <property type="entry name" value="HSP70"/>
    <property type="match status" value="1"/>
</dbReference>
<dbReference type="OrthoDB" id="434160at2759"/>
<accession>A0A8T0DVY5</accession>
<evidence type="ECO:0000313" key="6">
    <source>
        <dbReference type="Proteomes" id="UP000699462"/>
    </source>
</evidence>
<dbReference type="InterPro" id="IPR013126">
    <property type="entry name" value="Hsp_70_fam"/>
</dbReference>
<sequence length="826" mass="92446">MGISAVGFDVGCQNSSVAILDTKGLQTVINENGSRVTSTCVTFLNSQRFVGTLANLHGGESKKTTLLNFVDLLGCKYKHSIKNDPILSSYKLQDTCHDRVGVRMRFANKSWIFIPEQLLAMQLLQLKFISIPVHYNTIQRQAVRDAVSIAGLKCLHLQCDTTAIALTYAYYNRTNLTGLLSPLTMVFVSIGYRTSQVAVCTLDGQSLKMLATVSDPELGGRKFDKRLFKLFGKRFERKHNVQLSNHPESARRLLIACEALKIRMSSTSSLLPIKVESLVKGKDLVDQMQRKEFEAVCRTLLSRFEQLLRQSLLLAELEPTNVHAIELVGGSCRIPALQTIVARVFGKSGSATMNAQEAVALGCAIRAAMCSPLFPFPLEIIGEDNTGTDPGPEVLDPLTEQEIEHFRAIESEIRELNNTETTRLNTLNELSELAYKTRRCMQQEWKNRVLPTQVETVEQLCQWLDAEGKRSETQIYSNQIDQLKDIWKHFEPSVPAITPKSAHQPAVRREDTTAQSELTTKVKESDASPGVRSSQVNGIHNSVAQKASVFLDPSCLENVYVQFEESSGKRPSLQWTTPTHGRAGLSKTLPPRSPTSKPSRLDRFSPQKPSVLPVKYPTISALPLSTAPVCPKRPKTTESLAFADGSHRQVRMEDTIQQNGIPCGSSVHSIVEHFEKKKLFRPRLPGDFFPPVQKRTQSPDQTQQTDVVSSVVESTPKAAPLSPIKQPSQRTFPPYDDTERSKWSRVIADYKQRCEQLAAESHETSVVPDGRAKLLPLTTDKLPERQPSRPVHNQNEPVTYFFLKYFCFRLHSLRVVIFRVVSKPGW</sequence>
<dbReference type="Gene3D" id="3.30.30.30">
    <property type="match status" value="1"/>
</dbReference>